<name>A0A5Q4YVU1_9BURK</name>
<dbReference type="EMBL" id="LR699553">
    <property type="protein sequence ID" value="VVD29388.1"/>
    <property type="molecule type" value="Genomic_DNA"/>
</dbReference>
<reference evidence="1 2" key="1">
    <citation type="submission" date="2019-08" db="EMBL/GenBank/DDBJ databases">
        <authorList>
            <person name="Herpell B J."/>
        </authorList>
    </citation>
    <scope>NUCLEOTIDE SEQUENCE [LARGE SCALE GENOMIC DNA]</scope>
    <source>
        <strain evidence="2">Msb3</strain>
    </source>
</reference>
<gene>
    <name evidence="1" type="ORF">PDMSB3_2932</name>
</gene>
<organism evidence="1 2">
    <name type="scientific">Paraburkholderia dioscoreae</name>
    <dbReference type="NCBI Taxonomy" id="2604047"/>
    <lineage>
        <taxon>Bacteria</taxon>
        <taxon>Pseudomonadati</taxon>
        <taxon>Pseudomonadota</taxon>
        <taxon>Betaproteobacteria</taxon>
        <taxon>Burkholderiales</taxon>
        <taxon>Burkholderiaceae</taxon>
        <taxon>Paraburkholderia</taxon>
    </lineage>
</organism>
<evidence type="ECO:0000313" key="2">
    <source>
        <dbReference type="Proteomes" id="UP000325811"/>
    </source>
</evidence>
<sequence>MYSSHIADRSGGLASPLSDRILPLSGQDDGIRYRLMVS</sequence>
<accession>A0A5Q4YVU1</accession>
<dbReference type="AlphaFoldDB" id="A0A5Q4YVU1"/>
<keyword evidence="2" id="KW-1185">Reference proteome</keyword>
<dbReference type="KEGG" id="pdio:PDMSB3_2932"/>
<evidence type="ECO:0000313" key="1">
    <source>
        <dbReference type="EMBL" id="VVD29388.1"/>
    </source>
</evidence>
<proteinExistence type="predicted"/>
<protein>
    <submittedName>
        <fullName evidence="1">Uncharacterized protein</fullName>
    </submittedName>
</protein>
<dbReference type="Proteomes" id="UP000325811">
    <property type="component" value="Chromosome I"/>
</dbReference>